<evidence type="ECO:0000256" key="5">
    <source>
        <dbReference type="ARBA" id="ARBA00022801"/>
    </source>
</evidence>
<comment type="cofactor">
    <cofactor evidence="1">
        <name>Mn(2+)</name>
        <dbReference type="ChEBI" id="CHEBI:29035"/>
    </cofactor>
</comment>
<dbReference type="NCBIfam" id="TIGR00195">
    <property type="entry name" value="exoDNase_III"/>
    <property type="match status" value="1"/>
</dbReference>
<dbReference type="PANTHER" id="PTHR22748:SF6">
    <property type="entry name" value="DNA-(APURINIC OR APYRIMIDINIC SITE) ENDONUCLEASE"/>
    <property type="match status" value="1"/>
</dbReference>
<dbReference type="PROSITE" id="PS00727">
    <property type="entry name" value="AP_NUCLEASE_F1_2"/>
    <property type="match status" value="1"/>
</dbReference>
<dbReference type="Proteomes" id="UP001474120">
    <property type="component" value="Unassembled WGS sequence"/>
</dbReference>
<evidence type="ECO:0000256" key="3">
    <source>
        <dbReference type="ARBA" id="ARBA00007092"/>
    </source>
</evidence>
<comment type="cofactor">
    <cofactor evidence="2">
        <name>Mg(2+)</name>
        <dbReference type="ChEBI" id="CHEBI:18420"/>
    </cofactor>
</comment>
<evidence type="ECO:0000256" key="1">
    <source>
        <dbReference type="ARBA" id="ARBA00001936"/>
    </source>
</evidence>
<name>A0ABU9L0E1_9FLAO</name>
<dbReference type="RefSeq" id="WP_342158798.1">
    <property type="nucleotide sequence ID" value="NZ_JBCDNA010000001.1"/>
</dbReference>
<dbReference type="NCBIfam" id="TIGR00633">
    <property type="entry name" value="xth"/>
    <property type="match status" value="1"/>
</dbReference>
<dbReference type="PANTHER" id="PTHR22748">
    <property type="entry name" value="AP ENDONUCLEASE"/>
    <property type="match status" value="1"/>
</dbReference>
<dbReference type="PROSITE" id="PS51435">
    <property type="entry name" value="AP_NUCLEASE_F1_4"/>
    <property type="match status" value="1"/>
</dbReference>
<dbReference type="CDD" id="cd09087">
    <property type="entry name" value="Ape1-like_AP-endo"/>
    <property type="match status" value="1"/>
</dbReference>
<reference evidence="8 9" key="1">
    <citation type="submission" date="2024-04" db="EMBL/GenBank/DDBJ databases">
        <title>whole genome sequencing of Lutimonas vermicola strain IMCC1616.</title>
        <authorList>
            <person name="Bae S.S."/>
        </authorList>
    </citation>
    <scope>NUCLEOTIDE SEQUENCE [LARGE SCALE GENOMIC DNA]</scope>
    <source>
        <strain evidence="8 9">IMCC1616</strain>
    </source>
</reference>
<dbReference type="InterPro" id="IPR036691">
    <property type="entry name" value="Endo/exonu/phosph_ase_sf"/>
</dbReference>
<dbReference type="SUPFAM" id="SSF56219">
    <property type="entry name" value="DNase I-like"/>
    <property type="match status" value="1"/>
</dbReference>
<protein>
    <submittedName>
        <fullName evidence="8">Exodeoxyribonuclease III</fullName>
        <ecNumber evidence="8">3.1.11.2</ecNumber>
    </submittedName>
</protein>
<keyword evidence="6" id="KW-0460">Magnesium</keyword>
<evidence type="ECO:0000313" key="8">
    <source>
        <dbReference type="EMBL" id="MEL4455052.1"/>
    </source>
</evidence>
<feature type="domain" description="Endonuclease/exonuclease/phosphatase" evidence="7">
    <location>
        <begin position="5"/>
        <end position="246"/>
    </location>
</feature>
<evidence type="ECO:0000313" key="9">
    <source>
        <dbReference type="Proteomes" id="UP001474120"/>
    </source>
</evidence>
<evidence type="ECO:0000256" key="4">
    <source>
        <dbReference type="ARBA" id="ARBA00022723"/>
    </source>
</evidence>
<organism evidence="8 9">
    <name type="scientific">Lutimonas vermicola</name>
    <dbReference type="NCBI Taxonomy" id="414288"/>
    <lineage>
        <taxon>Bacteria</taxon>
        <taxon>Pseudomonadati</taxon>
        <taxon>Bacteroidota</taxon>
        <taxon>Flavobacteriia</taxon>
        <taxon>Flavobacteriales</taxon>
        <taxon>Flavobacteriaceae</taxon>
        <taxon>Lutimonas</taxon>
    </lineage>
</organism>
<dbReference type="InterPro" id="IPR004808">
    <property type="entry name" value="AP_endonuc_1"/>
</dbReference>
<dbReference type="EC" id="3.1.11.2" evidence="8"/>
<comment type="caution">
    <text evidence="8">The sequence shown here is derived from an EMBL/GenBank/DDBJ whole genome shotgun (WGS) entry which is preliminary data.</text>
</comment>
<accession>A0ABU9L0E1</accession>
<evidence type="ECO:0000256" key="6">
    <source>
        <dbReference type="ARBA" id="ARBA00022842"/>
    </source>
</evidence>
<evidence type="ECO:0000256" key="2">
    <source>
        <dbReference type="ARBA" id="ARBA00001946"/>
    </source>
</evidence>
<dbReference type="InterPro" id="IPR005135">
    <property type="entry name" value="Endo/exonuclease/phosphatase"/>
</dbReference>
<dbReference type="Gene3D" id="3.60.10.10">
    <property type="entry name" value="Endonuclease/exonuclease/phosphatase"/>
    <property type="match status" value="1"/>
</dbReference>
<gene>
    <name evidence="8" type="ORF">AABB81_04040</name>
</gene>
<dbReference type="InterPro" id="IPR020848">
    <property type="entry name" value="AP_endonuclease_F1_CS"/>
</dbReference>
<dbReference type="GO" id="GO:0008311">
    <property type="term" value="F:double-stranded DNA 3'-5' DNA exonuclease activity"/>
    <property type="evidence" value="ECO:0007669"/>
    <property type="project" value="UniProtKB-EC"/>
</dbReference>
<sequence length="255" mass="29109">MTTIVSWNVNGIRAVVKKGFFESVKKINPEILCLQETKAQDKEVIKAIASLTGYHIHVNSAEKKGYSGVATLSKTKPLAITKDMGIAEHDNEGRIICTEYPGFYLVNVYVPNSGQRLERLDYRKKWDAAFLNYLKNLEKKKPVIIAGDLNVAHQAIDLKNDKANYNKTAGYTQIEIDGMNNLTGSGFIDSFRHFHPDEVAYTYWSYRFKARERNTGWRIDYFLITKSIIEKVQKATILSEYYGSDHCPIILEIEV</sequence>
<dbReference type="EMBL" id="JBCDNA010000001">
    <property type="protein sequence ID" value="MEL4455052.1"/>
    <property type="molecule type" value="Genomic_DNA"/>
</dbReference>
<dbReference type="Pfam" id="PF03372">
    <property type="entry name" value="Exo_endo_phos"/>
    <property type="match status" value="1"/>
</dbReference>
<keyword evidence="9" id="KW-1185">Reference proteome</keyword>
<keyword evidence="4" id="KW-0479">Metal-binding</keyword>
<comment type="similarity">
    <text evidence="3">Belongs to the DNA repair enzymes AP/ExoA family.</text>
</comment>
<proteinExistence type="inferred from homology"/>
<evidence type="ECO:0000259" key="7">
    <source>
        <dbReference type="Pfam" id="PF03372"/>
    </source>
</evidence>
<keyword evidence="5 8" id="KW-0378">Hydrolase</keyword>